<reference evidence="3" key="1">
    <citation type="submission" date="2014-03" db="EMBL/GenBank/DDBJ databases">
        <title>The Genome Sequence of Puccinia striiformis f. sp. tritici PST-78.</title>
        <authorList>
            <consortium name="The Broad Institute Genome Sequencing Platform"/>
            <person name="Cuomo C."/>
            <person name="Hulbert S."/>
            <person name="Chen X."/>
            <person name="Walker B."/>
            <person name="Young S.K."/>
            <person name="Zeng Q."/>
            <person name="Gargeya S."/>
            <person name="Fitzgerald M."/>
            <person name="Haas B."/>
            <person name="Abouelleil A."/>
            <person name="Alvarado L."/>
            <person name="Arachchi H.M."/>
            <person name="Berlin A.M."/>
            <person name="Chapman S.B."/>
            <person name="Goldberg J."/>
            <person name="Griggs A."/>
            <person name="Gujja S."/>
            <person name="Hansen M."/>
            <person name="Howarth C."/>
            <person name="Imamovic A."/>
            <person name="Larimer J."/>
            <person name="McCowan C."/>
            <person name="Montmayeur A."/>
            <person name="Murphy C."/>
            <person name="Neiman D."/>
            <person name="Pearson M."/>
            <person name="Priest M."/>
            <person name="Roberts A."/>
            <person name="Saif S."/>
            <person name="Shea T."/>
            <person name="Sisk P."/>
            <person name="Sykes S."/>
            <person name="Wortman J."/>
            <person name="Nusbaum C."/>
            <person name="Birren B."/>
        </authorList>
    </citation>
    <scope>NUCLEOTIDE SEQUENCE [LARGE SCALE GENOMIC DNA]</scope>
    <source>
        <strain evidence="3">race PST-78</strain>
    </source>
</reference>
<feature type="region of interest" description="Disordered" evidence="1">
    <location>
        <begin position="130"/>
        <end position="174"/>
    </location>
</feature>
<evidence type="ECO:0000313" key="3">
    <source>
        <dbReference type="Proteomes" id="UP000054564"/>
    </source>
</evidence>
<evidence type="ECO:0000313" key="2">
    <source>
        <dbReference type="EMBL" id="KNF06097.1"/>
    </source>
</evidence>
<dbReference type="EMBL" id="AJIL01000004">
    <property type="protein sequence ID" value="KNF06097.1"/>
    <property type="molecule type" value="Genomic_DNA"/>
</dbReference>
<feature type="region of interest" description="Disordered" evidence="1">
    <location>
        <begin position="1"/>
        <end position="22"/>
    </location>
</feature>
<feature type="compositionally biased region" description="Basic and acidic residues" evidence="1">
    <location>
        <begin position="84"/>
        <end position="93"/>
    </location>
</feature>
<sequence length="174" mass="18978">MSSSSSSSDIESDAPKIFGKSSGKHSALYADMATQSPLESTPSRNLQNVISCTPDDVINPRTGEDSGRTYVNLIRHLKAVWPSREGKKAGGENKKKRSAPRSTRVLELQLKLQLERIRYEWLMRDGQASWRPLGPYGPLDSSLADPVRPAEKNNHSSVPPLGSIQPAPSSPTGK</sequence>
<comment type="caution">
    <text evidence="2">The sequence shown here is derived from an EMBL/GenBank/DDBJ whole genome shotgun (WGS) entry which is preliminary data.</text>
</comment>
<dbReference type="AlphaFoldDB" id="A0A0L0W3Q8"/>
<evidence type="ECO:0000256" key="1">
    <source>
        <dbReference type="SAM" id="MobiDB-lite"/>
    </source>
</evidence>
<keyword evidence="3" id="KW-1185">Reference proteome</keyword>
<dbReference type="OrthoDB" id="2518311at2759"/>
<protein>
    <submittedName>
        <fullName evidence="2">Uncharacterized protein</fullName>
    </submittedName>
</protein>
<gene>
    <name evidence="2" type="ORF">PSTG_00608</name>
</gene>
<proteinExistence type="predicted"/>
<accession>A0A0L0W3Q8</accession>
<name>A0A0L0W3Q8_9BASI</name>
<feature type="region of interest" description="Disordered" evidence="1">
    <location>
        <begin position="82"/>
        <end position="103"/>
    </location>
</feature>
<organism evidence="2 3">
    <name type="scientific">Puccinia striiformis f. sp. tritici PST-78</name>
    <dbReference type="NCBI Taxonomy" id="1165861"/>
    <lineage>
        <taxon>Eukaryota</taxon>
        <taxon>Fungi</taxon>
        <taxon>Dikarya</taxon>
        <taxon>Basidiomycota</taxon>
        <taxon>Pucciniomycotina</taxon>
        <taxon>Pucciniomycetes</taxon>
        <taxon>Pucciniales</taxon>
        <taxon>Pucciniaceae</taxon>
        <taxon>Puccinia</taxon>
    </lineage>
</organism>
<dbReference type="Proteomes" id="UP000054564">
    <property type="component" value="Unassembled WGS sequence"/>
</dbReference>